<organism evidence="5 6">
    <name type="scientific">Metarhizium album (strain ARSEF 1941)</name>
    <dbReference type="NCBI Taxonomy" id="1081103"/>
    <lineage>
        <taxon>Eukaryota</taxon>
        <taxon>Fungi</taxon>
        <taxon>Dikarya</taxon>
        <taxon>Ascomycota</taxon>
        <taxon>Pezizomycotina</taxon>
        <taxon>Sordariomycetes</taxon>
        <taxon>Hypocreomycetidae</taxon>
        <taxon>Hypocreales</taxon>
        <taxon>Clavicipitaceae</taxon>
        <taxon>Metarhizium</taxon>
    </lineage>
</organism>
<gene>
    <name evidence="5" type="ORF">MAM_06183</name>
</gene>
<dbReference type="EMBL" id="AZHE01000018">
    <property type="protein sequence ID" value="KHN96078.1"/>
    <property type="molecule type" value="Genomic_DNA"/>
</dbReference>
<evidence type="ECO:0000256" key="3">
    <source>
        <dbReference type="SAM" id="MobiDB-lite"/>
    </source>
</evidence>
<dbReference type="GeneID" id="63740638"/>
<keyword evidence="2" id="KW-0539">Nucleus</keyword>
<feature type="region of interest" description="Disordered" evidence="3">
    <location>
        <begin position="29"/>
        <end position="49"/>
    </location>
</feature>
<proteinExistence type="predicted"/>
<dbReference type="PANTHER" id="PTHR31001">
    <property type="entry name" value="UNCHARACTERIZED TRANSCRIPTIONAL REGULATORY PROTEIN"/>
    <property type="match status" value="1"/>
</dbReference>
<dbReference type="InterPro" id="IPR050613">
    <property type="entry name" value="Sec_Metabolite_Reg"/>
</dbReference>
<dbReference type="HOGENOM" id="CLU_319355_0_0_1"/>
<evidence type="ECO:0000256" key="1">
    <source>
        <dbReference type="ARBA" id="ARBA00004123"/>
    </source>
</evidence>
<dbReference type="RefSeq" id="XP_040677144.1">
    <property type="nucleotide sequence ID" value="XM_040824981.1"/>
</dbReference>
<reference evidence="5 6" key="1">
    <citation type="journal article" date="2014" name="Proc. Natl. Acad. Sci. U.S.A.">
        <title>Trajectory and genomic determinants of fungal-pathogen speciation and host adaptation.</title>
        <authorList>
            <person name="Hu X."/>
            <person name="Xiao G."/>
            <person name="Zheng P."/>
            <person name="Shang Y."/>
            <person name="Su Y."/>
            <person name="Zhang X."/>
            <person name="Liu X."/>
            <person name="Zhan S."/>
            <person name="St Leger R.J."/>
            <person name="Wang C."/>
        </authorList>
    </citation>
    <scope>NUCLEOTIDE SEQUENCE [LARGE SCALE GENOMIC DNA]</scope>
    <source>
        <strain evidence="5 6">ARSEF 1941</strain>
    </source>
</reference>
<comment type="subcellular location">
    <subcellularLocation>
        <location evidence="1">Nucleus</location>
    </subcellularLocation>
</comment>
<name>A0A0B2WPY4_METAS</name>
<dbReference type="CDD" id="cd12148">
    <property type="entry name" value="fungal_TF_MHR"/>
    <property type="match status" value="1"/>
</dbReference>
<dbReference type="InterPro" id="IPR056681">
    <property type="entry name" value="DUF7779"/>
</dbReference>
<evidence type="ECO:0000256" key="2">
    <source>
        <dbReference type="ARBA" id="ARBA00023242"/>
    </source>
</evidence>
<dbReference type="Proteomes" id="UP000030816">
    <property type="component" value="Unassembled WGS sequence"/>
</dbReference>
<evidence type="ECO:0000259" key="4">
    <source>
        <dbReference type="Pfam" id="PF25000"/>
    </source>
</evidence>
<protein>
    <recommendedName>
        <fullName evidence="4">DUF7779 domain-containing protein</fullName>
    </recommendedName>
</protein>
<evidence type="ECO:0000313" key="5">
    <source>
        <dbReference type="EMBL" id="KHN96078.1"/>
    </source>
</evidence>
<dbReference type="Pfam" id="PF25000">
    <property type="entry name" value="DUF7779"/>
    <property type="match status" value="1"/>
</dbReference>
<dbReference type="OrthoDB" id="6612291at2759"/>
<feature type="domain" description="DUF7779" evidence="4">
    <location>
        <begin position="684"/>
        <end position="767"/>
    </location>
</feature>
<dbReference type="GO" id="GO:0005634">
    <property type="term" value="C:nucleus"/>
    <property type="evidence" value="ECO:0007669"/>
    <property type="project" value="UniProtKB-SubCell"/>
</dbReference>
<keyword evidence="6" id="KW-1185">Reference proteome</keyword>
<sequence>MRCDHKVPICGRCSEKSIAHQCYYHPAPLTRPSRPRAGTGGNSINASSQDMTFTDGQVYSTQPLPTSAGTCAQNRILASSPSSIVVEPSYQFGLVDISMQAHTPLSPPASEIPIKLSGPRVDVALKEVLGKLSEIDLISALVRYWYETSPMCFLPAKFIYQALESLDLASSRLKQGFIEVGKLGADIIDATSKPLQANLDAGSSDPSSLFTTSSLRLEIIGLLLTTAALAALQIPAADGLLASVHMRKNDRRRFAASMLAASDSCIALCDGIFDINDGMIWLRLENLMLIMKMYGMKNLHRDAPEAPQKVTVLGEIRARVFAFSYDIDKLLSYTLEKPPRLPLHYCNRRLPLHLRDEHLLAHGPAQGVSISSLSSDGWSRDANFHPTAWLRARRILATSREEILSIHLGAKMAHDETVMKLRSISQHVQESWEKFPQYLRYDESCWDSPLSSSVCSTLLALYLEYLDLVLHVEKLIHATTTKNNTAALMAATSLLTAVVTSSKQLLRCGAYADHVWNLSFYGLAAGTPLVTALKESAELGRNVACPLSWSQLCRELSVLATDLEGVVQSGEATCLDCKEGSELLSSTLDQALNACIVTATTTSSYVLSGGSLQSFEEFSNETTDSAEIFHGFPLGLQRAFYFMRSQPCSAQDYVSLWGQRRRRLERTTVPDYSKTIFDAWDISLGALSGDAANLLDLRTFFDPDSAPLGLLGESGALSPFTSFLADHLQSLDATNCLARQSLVRVTTPGPVLSLHRFFQDVVLSRLMANMPKYDPVMHVGSWEKCELFIPHPEHMYGRMSGGASATALNLLVSITWRIAGYCHETGQYSLGESLLRKAKMTATSQSGVRPSLLSKIRYYAGRVCQETNEPGQAVASFRMAIDLWDPEARSFSCRNDDAYLAIAIPVSISV</sequence>
<accession>A0A0B2WPY4</accession>
<comment type="caution">
    <text evidence="5">The sequence shown here is derived from an EMBL/GenBank/DDBJ whole genome shotgun (WGS) entry which is preliminary data.</text>
</comment>
<evidence type="ECO:0000313" key="6">
    <source>
        <dbReference type="Proteomes" id="UP000030816"/>
    </source>
</evidence>
<dbReference type="AlphaFoldDB" id="A0A0B2WPY4"/>
<dbReference type="PANTHER" id="PTHR31001:SF40">
    <property type="entry name" value="ZN(II)2CYS6 TRANSCRIPTION FACTOR (EUROFUNG)"/>
    <property type="match status" value="1"/>
</dbReference>
<dbReference type="STRING" id="1081103.A0A0B2WPY4"/>